<dbReference type="GeneID" id="56896738"/>
<dbReference type="AlphaFoldDB" id="A0AA94EXF0"/>
<name>A0AA94EXF0_9FLAO</name>
<dbReference type="Pfam" id="PF12099">
    <property type="entry name" value="DUF3575"/>
    <property type="match status" value="1"/>
</dbReference>
<dbReference type="InterPro" id="IPR021958">
    <property type="entry name" value="DUF3575"/>
</dbReference>
<dbReference type="KEGG" id="fcv:AWN65_13305"/>
<dbReference type="RefSeq" id="WP_060383593.1">
    <property type="nucleotide sequence ID" value="NZ_MTDB01000001.1"/>
</dbReference>
<proteinExistence type="predicted"/>
<reference evidence="1" key="1">
    <citation type="submission" date="2018-12" db="EMBL/GenBank/DDBJ databases">
        <title>Draft genome sequence of Flaovobacterium columnare BGFS27 isolated from channel catfish in Alabama.</title>
        <authorList>
            <person name="Cai W."/>
            <person name="Arias C."/>
        </authorList>
    </citation>
    <scope>NUCLEOTIDE SEQUENCE [LARGE SCALE GENOMIC DNA]</scope>
    <source>
        <strain evidence="1">BGFS27</strain>
    </source>
</reference>
<gene>
    <name evidence="1" type="ORF">EJB19_15255</name>
</gene>
<protein>
    <submittedName>
        <fullName evidence="1">DUF3575 domain-containing protein</fullName>
    </submittedName>
</protein>
<dbReference type="EMBL" id="RWGX01000006">
    <property type="protein sequence ID" value="RVU86896.1"/>
    <property type="molecule type" value="Genomic_DNA"/>
</dbReference>
<organism evidence="1">
    <name type="scientific">Flavobacterium columnare</name>
    <dbReference type="NCBI Taxonomy" id="996"/>
    <lineage>
        <taxon>Bacteria</taxon>
        <taxon>Pseudomonadati</taxon>
        <taxon>Bacteroidota</taxon>
        <taxon>Flavobacteriia</taxon>
        <taxon>Flavobacteriales</taxon>
        <taxon>Flavobacteriaceae</taxon>
        <taxon>Flavobacterium</taxon>
    </lineage>
</organism>
<comment type="caution">
    <text evidence="1">The sequence shown here is derived from an EMBL/GenBank/DDBJ whole genome shotgun (WGS) entry which is preliminary data.</text>
</comment>
<evidence type="ECO:0000313" key="1">
    <source>
        <dbReference type="EMBL" id="RVU86896.1"/>
    </source>
</evidence>
<sequence>MYVLSNKIDKKLKKYIKYFIYFFIINTYSQTSIKGNITTIVGLPQIGVETKIGNKLTFQADLMASLWESVNNAPQKFAILIPEVRYHFNTLEKGFYLGGHIGGSSYKMQKWNYLNSGRYQEGYSLLFGMTVGFKVPVNKSFSIDIFMGGGSQQGYYKGYYLESGERYETADNFNKSGEWLPYRGGVMICYKLGKN</sequence>
<accession>A0AA94EXF0</accession>